<accession>A0A5T0VRU2</accession>
<dbReference type="AlphaFoldDB" id="A0A5T0VRU2"/>
<dbReference type="NCBIfam" id="TIGR02481">
    <property type="entry name" value="hemeryth_dom"/>
    <property type="match status" value="1"/>
</dbReference>
<reference evidence="6" key="1">
    <citation type="submission" date="2018-06" db="EMBL/GenBank/DDBJ databases">
        <authorList>
            <consortium name="PulseNet: The National Subtyping Network for Foodborne Disease Surveillance"/>
            <person name="Tarr C.L."/>
            <person name="Trees E."/>
            <person name="Katz L.S."/>
            <person name="Carleton-Romer H.A."/>
            <person name="Stroika S."/>
            <person name="Kucerova Z."/>
            <person name="Roache K.F."/>
            <person name="Sabol A.L."/>
            <person name="Besser J."/>
            <person name="Gerner-Smidt P."/>
        </authorList>
    </citation>
    <scope>NUCLEOTIDE SEQUENCE</scope>
    <source>
        <strain evidence="6">PNUSAC004037</strain>
    </source>
</reference>
<evidence type="ECO:0000313" key="6">
    <source>
        <dbReference type="EMBL" id="EAK4719820.1"/>
    </source>
</evidence>
<evidence type="ECO:0000256" key="4">
    <source>
        <dbReference type="ARBA" id="ARBA00023004"/>
    </source>
</evidence>
<dbReference type="PROSITE" id="PS00550">
    <property type="entry name" value="HEMERYTHRINS"/>
    <property type="match status" value="1"/>
</dbReference>
<gene>
    <name evidence="6" type="ORF">DB753_03700</name>
</gene>
<dbReference type="InterPro" id="IPR016131">
    <property type="entry name" value="Haemerythrin_Fe_BS"/>
</dbReference>
<dbReference type="Gene3D" id="1.20.120.50">
    <property type="entry name" value="Hemerythrin-like"/>
    <property type="match status" value="1"/>
</dbReference>
<dbReference type="GO" id="GO:0046872">
    <property type="term" value="F:metal ion binding"/>
    <property type="evidence" value="ECO:0007669"/>
    <property type="project" value="UniProtKB-KW"/>
</dbReference>
<evidence type="ECO:0000256" key="2">
    <source>
        <dbReference type="ARBA" id="ARBA00022621"/>
    </source>
</evidence>
<evidence type="ECO:0000256" key="1">
    <source>
        <dbReference type="ARBA" id="ARBA00010587"/>
    </source>
</evidence>
<organism evidence="6">
    <name type="scientific">Campylobacter coli</name>
    <dbReference type="NCBI Taxonomy" id="195"/>
    <lineage>
        <taxon>Bacteria</taxon>
        <taxon>Pseudomonadati</taxon>
        <taxon>Campylobacterota</taxon>
        <taxon>Epsilonproteobacteria</taxon>
        <taxon>Campylobacterales</taxon>
        <taxon>Campylobacteraceae</taxon>
        <taxon>Campylobacter</taxon>
    </lineage>
</organism>
<dbReference type="PANTHER" id="PTHR37164">
    <property type="entry name" value="BACTERIOHEMERYTHRIN"/>
    <property type="match status" value="1"/>
</dbReference>
<sequence>MEIKWSKDFSIKNIQLDKQHELIFEITEIANDLALKIQDNDVQHKNDLKQILTKLFQYVKIHFKDEEKFMESIDFPFIEEHRKSHQILLKKTKELLEHSNDIVKMSFELSTLTKDWILDHFANEDLWIANFTKKALHLQEIHYNLEQYIKLKSIRQDLKTEKTYDYICNCSLRIHAVPQTIHQELVSKENTLKCEKCGQILVHLDYFDLNQNFEKFNAIFEDALQNHHFTTQKNDMGGGDR</sequence>
<evidence type="ECO:0000256" key="3">
    <source>
        <dbReference type="ARBA" id="ARBA00022723"/>
    </source>
</evidence>
<keyword evidence="2" id="KW-0561">Oxygen transport</keyword>
<dbReference type="InterPro" id="IPR050669">
    <property type="entry name" value="Hemerythrin"/>
</dbReference>
<dbReference type="CDD" id="cd12107">
    <property type="entry name" value="Hemerythrin"/>
    <property type="match status" value="1"/>
</dbReference>
<keyword evidence="2" id="KW-0813">Transport</keyword>
<dbReference type="InterPro" id="IPR012312">
    <property type="entry name" value="Hemerythrin-like"/>
</dbReference>
<protein>
    <submittedName>
        <fullName evidence="6">Iron-binding protein</fullName>
    </submittedName>
</protein>
<evidence type="ECO:0000259" key="5">
    <source>
        <dbReference type="Pfam" id="PF01814"/>
    </source>
</evidence>
<name>A0A5T0VRU2_CAMCO</name>
<comment type="caution">
    <text evidence="6">The sequence shown here is derived from an EMBL/GenBank/DDBJ whole genome shotgun (WGS) entry which is preliminary data.</text>
</comment>
<dbReference type="InterPro" id="IPR012827">
    <property type="entry name" value="Hemerythrin_metal-bd"/>
</dbReference>
<dbReference type="KEGG" id="ccoo:ATE51_00096"/>
<dbReference type="PANTHER" id="PTHR37164:SF1">
    <property type="entry name" value="BACTERIOHEMERYTHRIN"/>
    <property type="match status" value="1"/>
</dbReference>
<dbReference type="InterPro" id="IPR035938">
    <property type="entry name" value="Hemerythrin-like_sf"/>
</dbReference>
<proteinExistence type="inferred from homology"/>
<keyword evidence="4" id="KW-0408">Iron</keyword>
<dbReference type="GO" id="GO:0005344">
    <property type="term" value="F:oxygen carrier activity"/>
    <property type="evidence" value="ECO:0007669"/>
    <property type="project" value="UniProtKB-KW"/>
</dbReference>
<keyword evidence="3" id="KW-0479">Metal-binding</keyword>
<dbReference type="RefSeq" id="WP_052785772.1">
    <property type="nucleotide sequence ID" value="NZ_CP013733.1"/>
</dbReference>
<dbReference type="Pfam" id="PF01814">
    <property type="entry name" value="Hemerythrin"/>
    <property type="match status" value="1"/>
</dbReference>
<comment type="similarity">
    <text evidence="1">Belongs to the hemerythrin family.</text>
</comment>
<feature type="domain" description="Hemerythrin-like" evidence="5">
    <location>
        <begin position="16"/>
        <end position="126"/>
    </location>
</feature>
<dbReference type="SUPFAM" id="SSF47188">
    <property type="entry name" value="Hemerythrin-like"/>
    <property type="match status" value="1"/>
</dbReference>
<dbReference type="EMBL" id="AACGNA010000008">
    <property type="protein sequence ID" value="EAK4719820.1"/>
    <property type="molecule type" value="Genomic_DNA"/>
</dbReference>